<comment type="caution">
    <text evidence="2">The sequence shown here is derived from an EMBL/GenBank/DDBJ whole genome shotgun (WGS) entry which is preliminary data.</text>
</comment>
<evidence type="ECO:0000313" key="3">
    <source>
        <dbReference type="Proteomes" id="UP001243717"/>
    </source>
</evidence>
<reference evidence="2 3" key="1">
    <citation type="submission" date="2023-04" db="EMBL/GenBank/DDBJ databases">
        <title>A novel bacteria isolated from coastal sediment.</title>
        <authorList>
            <person name="Liu X.-J."/>
            <person name="Du Z.-J."/>
        </authorList>
    </citation>
    <scope>NUCLEOTIDE SEQUENCE [LARGE SCALE GENOMIC DNA]</scope>
    <source>
        <strain evidence="2 3">SDUM461004</strain>
    </source>
</reference>
<feature type="region of interest" description="Disordered" evidence="1">
    <location>
        <begin position="26"/>
        <end position="61"/>
    </location>
</feature>
<dbReference type="RefSeq" id="WP_308985567.1">
    <property type="nucleotide sequence ID" value="NZ_JARXIC010000018.1"/>
</dbReference>
<gene>
    <name evidence="2" type="ORF">QEH59_11770</name>
</gene>
<sequence>MTSPSESFKKKLMGPINALFKEALEGDGSPTMASGGRNWQLPGMGNYAGSSSNVADKGRTKPKLGTVDEAAFEEAMHAVNGLVGLRSAKRSIRRLADFAKIEAEPDD</sequence>
<protein>
    <submittedName>
        <fullName evidence="2">Uncharacterized protein</fullName>
    </submittedName>
</protein>
<dbReference type="EMBL" id="JARXIC010000018">
    <property type="protein sequence ID" value="MDQ8195107.1"/>
    <property type="molecule type" value="Genomic_DNA"/>
</dbReference>
<proteinExistence type="predicted"/>
<name>A0ABU1AJV8_9BACT</name>
<organism evidence="2 3">
    <name type="scientific">Thalassobacterium sedimentorum</name>
    <dbReference type="NCBI Taxonomy" id="3041258"/>
    <lineage>
        <taxon>Bacteria</taxon>
        <taxon>Pseudomonadati</taxon>
        <taxon>Verrucomicrobiota</taxon>
        <taxon>Opitutia</taxon>
        <taxon>Puniceicoccales</taxon>
        <taxon>Coraliomargaritaceae</taxon>
        <taxon>Thalassobacterium</taxon>
    </lineage>
</organism>
<evidence type="ECO:0000313" key="2">
    <source>
        <dbReference type="EMBL" id="MDQ8195107.1"/>
    </source>
</evidence>
<keyword evidence="3" id="KW-1185">Reference proteome</keyword>
<evidence type="ECO:0000256" key="1">
    <source>
        <dbReference type="SAM" id="MobiDB-lite"/>
    </source>
</evidence>
<accession>A0ABU1AJV8</accession>
<dbReference type="Proteomes" id="UP001243717">
    <property type="component" value="Unassembled WGS sequence"/>
</dbReference>